<feature type="transmembrane region" description="Helical" evidence="2">
    <location>
        <begin position="349"/>
        <end position="372"/>
    </location>
</feature>
<name>A0A3B0YDX7_9ZZZZ</name>
<protein>
    <submittedName>
        <fullName evidence="3">Uncharacterized protein</fullName>
    </submittedName>
</protein>
<feature type="transmembrane region" description="Helical" evidence="2">
    <location>
        <begin position="315"/>
        <end position="337"/>
    </location>
</feature>
<keyword evidence="2" id="KW-0472">Membrane</keyword>
<evidence type="ECO:0000313" key="3">
    <source>
        <dbReference type="EMBL" id="VAW79098.1"/>
    </source>
</evidence>
<feature type="region of interest" description="Disordered" evidence="1">
    <location>
        <begin position="91"/>
        <end position="111"/>
    </location>
</feature>
<keyword evidence="2" id="KW-1133">Transmembrane helix</keyword>
<feature type="compositionally biased region" description="Basic and acidic residues" evidence="1">
    <location>
        <begin position="215"/>
        <end position="234"/>
    </location>
</feature>
<proteinExistence type="predicted"/>
<gene>
    <name evidence="3" type="ORF">MNBD_GAMMA12-381</name>
</gene>
<keyword evidence="2" id="KW-0812">Transmembrane</keyword>
<accession>A0A3B0YDX7</accession>
<reference evidence="3" key="1">
    <citation type="submission" date="2018-06" db="EMBL/GenBank/DDBJ databases">
        <authorList>
            <person name="Zhirakovskaya E."/>
        </authorList>
    </citation>
    <scope>NUCLEOTIDE SEQUENCE</scope>
</reference>
<dbReference type="AlphaFoldDB" id="A0A3B0YDX7"/>
<feature type="region of interest" description="Disordered" evidence="1">
    <location>
        <begin position="215"/>
        <end position="241"/>
    </location>
</feature>
<evidence type="ECO:0000256" key="1">
    <source>
        <dbReference type="SAM" id="MobiDB-lite"/>
    </source>
</evidence>
<feature type="transmembrane region" description="Helical" evidence="2">
    <location>
        <begin position="42"/>
        <end position="63"/>
    </location>
</feature>
<feature type="transmembrane region" description="Helical" evidence="2">
    <location>
        <begin position="12"/>
        <end position="36"/>
    </location>
</feature>
<sequence>MTIYRVKYRGTGFLFDILSFIAFIGILATSALHIFYQQPWLNIVYISAIFFVLKTISKSVLAIKIAIDNSGMHDPTSNIELTVRDAQTKLTNTKTSPQPRPAAAFRPSQESVLQIQGEDSDIPMLEEVIAEAEPVQNTHQNAIQQERQRRMKIQKKRLQQQRVQELKRLEQQQLERELLEEEKQQQEKRRQQAKARIEEKQKKIEEAKQKVLKEKEQLQNKKRAEQEKADKEKLSALQPAEKNPDTFTCDFLEGLDEDSIPDGHADICLIDSHNLVLATPDISGELNIFETVSKKKIHKITFEQLKNTEGKKFRLFSWLAAGVICGLLICLTLVILLYNKSGKFPTDDWIITTMLPIMALATFGGLFTGILIPHKKTKIYILYTVYRTAGEKLQFVTGYKGFKRARKVFIDSQLEFIET</sequence>
<organism evidence="3">
    <name type="scientific">hydrothermal vent metagenome</name>
    <dbReference type="NCBI Taxonomy" id="652676"/>
    <lineage>
        <taxon>unclassified sequences</taxon>
        <taxon>metagenomes</taxon>
        <taxon>ecological metagenomes</taxon>
    </lineage>
</organism>
<evidence type="ECO:0000256" key="2">
    <source>
        <dbReference type="SAM" id="Phobius"/>
    </source>
</evidence>
<dbReference type="EMBL" id="UOFL01000171">
    <property type="protein sequence ID" value="VAW79098.1"/>
    <property type="molecule type" value="Genomic_DNA"/>
</dbReference>